<dbReference type="InterPro" id="IPR029058">
    <property type="entry name" value="AB_hydrolase_fold"/>
</dbReference>
<evidence type="ECO:0000313" key="1">
    <source>
        <dbReference type="EMBL" id="PDT00170.1"/>
    </source>
</evidence>
<dbReference type="EMBL" id="NWSV01000048">
    <property type="protein sequence ID" value="PDT00170.1"/>
    <property type="molecule type" value="Genomic_DNA"/>
</dbReference>
<accession>A0A2A6J2M5</accession>
<dbReference type="Gene3D" id="3.40.50.1820">
    <property type="entry name" value="alpha/beta hydrolase"/>
    <property type="match status" value="1"/>
</dbReference>
<organism evidence="1 2">
    <name type="scientific">Rhizobium chutanense</name>
    <dbReference type="NCBI Taxonomy" id="2035448"/>
    <lineage>
        <taxon>Bacteria</taxon>
        <taxon>Pseudomonadati</taxon>
        <taxon>Pseudomonadota</taxon>
        <taxon>Alphaproteobacteria</taxon>
        <taxon>Hyphomicrobiales</taxon>
        <taxon>Rhizobiaceae</taxon>
        <taxon>Rhizobium/Agrobacterium group</taxon>
        <taxon>Rhizobium</taxon>
    </lineage>
</organism>
<dbReference type="SUPFAM" id="SSF53474">
    <property type="entry name" value="alpha/beta-Hydrolases"/>
    <property type="match status" value="1"/>
</dbReference>
<sequence>MADILTSLNPLRWIEAPSTELESQVTQSLFPMFQRLAEAGAETAKILQVALLRRVQVMCDSHSTRQGKLFTEAERLAESLREVHGNGNLGYAWAEYLRDASERAILCMDLLRQRGDIFLEHEAAGCPPVFFCDYETVMDGNDLPLKSNYVLLRMIPPQGVNVDDTKRPFIIICPRAGHSPGVGGHKEDSQVGVAFREGHPVYLVSFRREPEGGQYLSNVTYAEAAFVREVMRLHPLARLPVVVGNCQAGWATLLMVATNLDLAGPIILNGSPVTPTSGNIGENTLRYMAGLFGGAWITMFLSDLGGGIFDGAHLVQNFETLNPERQLFMKYVELFRDVDAASEAFLKAEKWWGGFCLMRGDEIRWIVEHLFVGNRLAHNKAYGEPDRRHFDLKKIRAPIIIFASHGDNVTPPQQALNWIPEIYDNEEEIRLLGQHIIYMVHNDVGHLGTFVSSRVINKEYNEVASTLEAIEALLPGLYEMRITDIQEDAGHKSYSVELIERTFENIREFNDGHDDGGPFAAVARVSELQAQIYHTVARPFVQAAVTDISADASRMFHPKRLERSLLSSQNPIMVGYKSISEQVRNSRANAAAENPFLAAEALYFKAVEQAIVVMRDWRDMGYELAFHMIWNNPWQRYFDNPHEAYRKGTTLDDMRWQPDIANALRRIAIGGLADAIIRMVVLLVSDRGGIRRDRLARWSRVLTEDEPFRSLSADHLAEITRVQTAIVTFEPEQAMETLPLLLTEPRQRQLAYAAACYIPGSRAEMSSSTVAMLQRFADVLGQPSIVDVIEDPLAVT</sequence>
<dbReference type="AlphaFoldDB" id="A0A2A6J2M5"/>
<dbReference type="GeneID" id="45960437"/>
<gene>
    <name evidence="1" type="ORF">CO666_32125</name>
</gene>
<dbReference type="PANTHER" id="PTHR36837">
    <property type="entry name" value="POLY(3-HYDROXYALKANOATE) POLYMERASE SUBUNIT PHAC"/>
    <property type="match status" value="1"/>
</dbReference>
<proteinExistence type="predicted"/>
<protein>
    <submittedName>
        <fullName evidence="1">DUF3141 domain-containing protein</fullName>
    </submittedName>
</protein>
<dbReference type="PANTHER" id="PTHR36837:SF2">
    <property type="entry name" value="POLY(3-HYDROXYALKANOATE) POLYMERASE SUBUNIT PHAC"/>
    <property type="match status" value="1"/>
</dbReference>
<dbReference type="InterPro" id="IPR051321">
    <property type="entry name" value="PHA/PHB_synthase"/>
</dbReference>
<dbReference type="Pfam" id="PF11339">
    <property type="entry name" value="DUF3141"/>
    <property type="match status" value="1"/>
</dbReference>
<reference evidence="1 2" key="1">
    <citation type="submission" date="2017-09" db="EMBL/GenBank/DDBJ databases">
        <title>Comparative genomics of rhizobia isolated from Phaseolus vulgaris in China.</title>
        <authorList>
            <person name="Tong W."/>
        </authorList>
    </citation>
    <scope>NUCLEOTIDE SEQUENCE [LARGE SCALE GENOMIC DNA]</scope>
    <source>
        <strain evidence="1 2">C5</strain>
    </source>
</reference>
<name>A0A2A6J2M5_9HYPH</name>
<dbReference type="InterPro" id="IPR024501">
    <property type="entry name" value="DUF3141"/>
</dbReference>
<dbReference type="Proteomes" id="UP000220768">
    <property type="component" value="Unassembled WGS sequence"/>
</dbReference>
<comment type="caution">
    <text evidence="1">The sequence shown here is derived from an EMBL/GenBank/DDBJ whole genome shotgun (WGS) entry which is preliminary data.</text>
</comment>
<dbReference type="RefSeq" id="WP_011053336.1">
    <property type="nucleotide sequence ID" value="NZ_NWSV01000048.1"/>
</dbReference>
<keyword evidence="2" id="KW-1185">Reference proteome</keyword>
<evidence type="ECO:0000313" key="2">
    <source>
        <dbReference type="Proteomes" id="UP000220768"/>
    </source>
</evidence>